<dbReference type="Proteomes" id="UP000281553">
    <property type="component" value="Unassembled WGS sequence"/>
</dbReference>
<feature type="region of interest" description="Disordered" evidence="1">
    <location>
        <begin position="162"/>
        <end position="184"/>
    </location>
</feature>
<evidence type="ECO:0000256" key="1">
    <source>
        <dbReference type="SAM" id="MobiDB-lite"/>
    </source>
</evidence>
<dbReference type="SUPFAM" id="SSF53098">
    <property type="entry name" value="Ribonuclease H-like"/>
    <property type="match status" value="1"/>
</dbReference>
<proteinExistence type="predicted"/>
<dbReference type="GO" id="GO:0003676">
    <property type="term" value="F:nucleic acid binding"/>
    <property type="evidence" value="ECO:0007669"/>
    <property type="project" value="InterPro"/>
</dbReference>
<organism evidence="2 3">
    <name type="scientific">Dibothriocephalus latus</name>
    <name type="common">Fish tapeworm</name>
    <name type="synonym">Diphyllobothrium latum</name>
    <dbReference type="NCBI Taxonomy" id="60516"/>
    <lineage>
        <taxon>Eukaryota</taxon>
        <taxon>Metazoa</taxon>
        <taxon>Spiralia</taxon>
        <taxon>Lophotrochozoa</taxon>
        <taxon>Platyhelminthes</taxon>
        <taxon>Cestoda</taxon>
        <taxon>Eucestoda</taxon>
        <taxon>Diphyllobothriidea</taxon>
        <taxon>Diphyllobothriidae</taxon>
        <taxon>Dibothriocephalus</taxon>
    </lineage>
</organism>
<dbReference type="Gene3D" id="3.30.420.10">
    <property type="entry name" value="Ribonuclease H-like superfamily/Ribonuclease H"/>
    <property type="match status" value="1"/>
</dbReference>
<dbReference type="EMBL" id="UYRU01048894">
    <property type="protein sequence ID" value="VDN10317.1"/>
    <property type="molecule type" value="Genomic_DNA"/>
</dbReference>
<evidence type="ECO:0000313" key="2">
    <source>
        <dbReference type="EMBL" id="VDN10317.1"/>
    </source>
</evidence>
<evidence type="ECO:0008006" key="4">
    <source>
        <dbReference type="Google" id="ProtNLM"/>
    </source>
</evidence>
<name>A0A3P7LEM3_DIBLA</name>
<sequence>MSTGISLDAPVAELFKTLSELFDYGQTLTLALKAFWSWRQLATKTVDAYIGTLRELVLRAFPGKVPDPILRSRSKPIAVDGPNRRIVLDIIGPLPTTHRGNRFVLFIINYFSKWCETTPLQNQDAKSVVTAIITYRINRYEAPTKMAFESHLLAQLFSAPDKEDWHHSVPPKRERADPANEQNH</sequence>
<dbReference type="AlphaFoldDB" id="A0A3P7LEM3"/>
<accession>A0A3P7LEM3</accession>
<dbReference type="OrthoDB" id="10059697at2759"/>
<dbReference type="InterPro" id="IPR012337">
    <property type="entry name" value="RNaseH-like_sf"/>
</dbReference>
<protein>
    <recommendedName>
        <fullName evidence="4">Integrase catalytic domain-containing protein</fullName>
    </recommendedName>
</protein>
<evidence type="ECO:0000313" key="3">
    <source>
        <dbReference type="Proteomes" id="UP000281553"/>
    </source>
</evidence>
<gene>
    <name evidence="2" type="ORF">DILT_LOCUS6148</name>
</gene>
<dbReference type="InterPro" id="IPR036397">
    <property type="entry name" value="RNaseH_sf"/>
</dbReference>
<reference evidence="2 3" key="1">
    <citation type="submission" date="2018-11" db="EMBL/GenBank/DDBJ databases">
        <authorList>
            <consortium name="Pathogen Informatics"/>
        </authorList>
    </citation>
    <scope>NUCLEOTIDE SEQUENCE [LARGE SCALE GENOMIC DNA]</scope>
</reference>
<keyword evidence="3" id="KW-1185">Reference proteome</keyword>